<accession>A0A0D7ANM3</accession>
<dbReference type="InterPro" id="IPR027417">
    <property type="entry name" value="P-loop_NTPase"/>
</dbReference>
<dbReference type="Proteomes" id="UP000054144">
    <property type="component" value="Unassembled WGS sequence"/>
</dbReference>
<organism evidence="2 3">
    <name type="scientific">Fistulina hepatica ATCC 64428</name>
    <dbReference type="NCBI Taxonomy" id="1128425"/>
    <lineage>
        <taxon>Eukaryota</taxon>
        <taxon>Fungi</taxon>
        <taxon>Dikarya</taxon>
        <taxon>Basidiomycota</taxon>
        <taxon>Agaricomycotina</taxon>
        <taxon>Agaricomycetes</taxon>
        <taxon>Agaricomycetidae</taxon>
        <taxon>Agaricales</taxon>
        <taxon>Fistulinaceae</taxon>
        <taxon>Fistulina</taxon>
    </lineage>
</organism>
<sequence length="822" mass="93476">MAENAPSPVRVHRPWELDALQACSASLKEGRRVFSLWVSVDPENVTFLSAFLKIAPSISPIVIATGGLRRAFDVSGELKLKYPQRTILVDFPSPSPKALPEKPADITITSLKRFMDGKNTSFTGTLIIDQLELTEPTSLEALARSLDDGSSAENRPSLVVGLLRTTDPTRLQSIPPVFQQIVFKKSPLDMIKECTVTPVFTTIPVKLGLSRAFDELTGLPSVKRLENIMCDYSVLKEVIKIWKQKGNQCQGQPVRTIVHCISFRHATSVQGMFRSQGVQARILSETSRGALISQFVEGSFPVLIVTEVQEITKVIPAVGLLIIARPVYSVDALMILMRWGLTSADVLDPPGPCHVVQIVDKLKASKRLRTSGNISYAHASRRPVVDKALMTVDEEMVMSFRAAKLHDLFQVDPKMTIEDCSIDKLQEASETYMELRKSKGPTQDEIGTAWPSSEQLDSNEFRVLLSRSYEHWTHVSQFFYVCDLRRFGHLRVELAQFNSEGLPLYKVTYDPRTFLSETVLDRAKPYRGRLTVISQAPERILQVQSLCKQWFASNLSNFRRTLRQTGSTKHERADSVQKELIVTSLASTWQPNDHLFRGSPVDLDTLVSWITRNDASSIIARIRYKKEPFVDRSIISKISSRMNKKIGMPMWEFLTERRLGMRHRRLVRKFKKRMRKKIRDLQKAYKVFYITRKKFEQLAASRKIPVEPLAETAFKLRGEFDKIYLIGAGKDPNVPAGFGDVGSSKYLLSDDAPFDGDDEDEDEDEEDEEDEDEDEEDEEDEDEDEEDEEDEEDDEDGEEDEEDDEDDEEDEDVEEDEDEEKN</sequence>
<evidence type="ECO:0000313" key="2">
    <source>
        <dbReference type="EMBL" id="KIY53460.1"/>
    </source>
</evidence>
<dbReference type="AlphaFoldDB" id="A0A0D7ANM3"/>
<name>A0A0D7ANM3_9AGAR</name>
<feature type="region of interest" description="Disordered" evidence="1">
    <location>
        <begin position="745"/>
        <end position="822"/>
    </location>
</feature>
<evidence type="ECO:0000256" key="1">
    <source>
        <dbReference type="SAM" id="MobiDB-lite"/>
    </source>
</evidence>
<proteinExistence type="predicted"/>
<protein>
    <recommendedName>
        <fullName evidence="4">Helicase C-terminal domain-containing protein</fullName>
    </recommendedName>
</protein>
<reference evidence="2 3" key="1">
    <citation type="journal article" date="2015" name="Fungal Genet. Biol.">
        <title>Evolution of novel wood decay mechanisms in Agaricales revealed by the genome sequences of Fistulina hepatica and Cylindrobasidium torrendii.</title>
        <authorList>
            <person name="Floudas D."/>
            <person name="Held B.W."/>
            <person name="Riley R."/>
            <person name="Nagy L.G."/>
            <person name="Koehler G."/>
            <person name="Ransdell A.S."/>
            <person name="Younus H."/>
            <person name="Chow J."/>
            <person name="Chiniquy J."/>
            <person name="Lipzen A."/>
            <person name="Tritt A."/>
            <person name="Sun H."/>
            <person name="Haridas S."/>
            <person name="LaButti K."/>
            <person name="Ohm R.A."/>
            <person name="Kues U."/>
            <person name="Blanchette R.A."/>
            <person name="Grigoriev I.V."/>
            <person name="Minto R.E."/>
            <person name="Hibbett D.S."/>
        </authorList>
    </citation>
    <scope>NUCLEOTIDE SEQUENCE [LARGE SCALE GENOMIC DNA]</scope>
    <source>
        <strain evidence="2 3">ATCC 64428</strain>
    </source>
</reference>
<dbReference type="EMBL" id="KN881617">
    <property type="protein sequence ID" value="KIY53460.1"/>
    <property type="molecule type" value="Genomic_DNA"/>
</dbReference>
<dbReference type="SUPFAM" id="SSF52540">
    <property type="entry name" value="P-loop containing nucleoside triphosphate hydrolases"/>
    <property type="match status" value="1"/>
</dbReference>
<gene>
    <name evidence="2" type="ORF">FISHEDRAFT_68933</name>
</gene>
<feature type="compositionally biased region" description="Acidic residues" evidence="1">
    <location>
        <begin position="752"/>
        <end position="822"/>
    </location>
</feature>
<keyword evidence="3" id="KW-1185">Reference proteome</keyword>
<evidence type="ECO:0008006" key="4">
    <source>
        <dbReference type="Google" id="ProtNLM"/>
    </source>
</evidence>
<evidence type="ECO:0000313" key="3">
    <source>
        <dbReference type="Proteomes" id="UP000054144"/>
    </source>
</evidence>